<gene>
    <name evidence="1" type="ORF">LSAT_V11C500252030</name>
</gene>
<accession>A0A9R1VJ34</accession>
<comment type="caution">
    <text evidence="1">The sequence shown here is derived from an EMBL/GenBank/DDBJ whole genome shotgun (WGS) entry which is preliminary data.</text>
</comment>
<name>A0A9R1VJ34_LACSA</name>
<dbReference type="InterPro" id="IPR019410">
    <property type="entry name" value="Methyltransf_16"/>
</dbReference>
<dbReference type="InterPro" id="IPR038899">
    <property type="entry name" value="METTL22"/>
</dbReference>
<dbReference type="Proteomes" id="UP000235145">
    <property type="component" value="Unassembled WGS sequence"/>
</dbReference>
<dbReference type="PANTHER" id="PTHR23108:SF3">
    <property type="entry name" value="METHYLTRANSFERASE FAMILY PROTEIN"/>
    <property type="match status" value="1"/>
</dbReference>
<proteinExistence type="predicted"/>
<dbReference type="Pfam" id="PF10294">
    <property type="entry name" value="Methyltransf_16"/>
    <property type="match status" value="1"/>
</dbReference>
<dbReference type="PANTHER" id="PTHR23108">
    <property type="entry name" value="METHYLTRANSFERASE-RELATED"/>
    <property type="match status" value="1"/>
</dbReference>
<organism evidence="1 2">
    <name type="scientific">Lactuca sativa</name>
    <name type="common">Garden lettuce</name>
    <dbReference type="NCBI Taxonomy" id="4236"/>
    <lineage>
        <taxon>Eukaryota</taxon>
        <taxon>Viridiplantae</taxon>
        <taxon>Streptophyta</taxon>
        <taxon>Embryophyta</taxon>
        <taxon>Tracheophyta</taxon>
        <taxon>Spermatophyta</taxon>
        <taxon>Magnoliopsida</taxon>
        <taxon>eudicotyledons</taxon>
        <taxon>Gunneridae</taxon>
        <taxon>Pentapetalae</taxon>
        <taxon>asterids</taxon>
        <taxon>campanulids</taxon>
        <taxon>Asterales</taxon>
        <taxon>Asteraceae</taxon>
        <taxon>Cichorioideae</taxon>
        <taxon>Cichorieae</taxon>
        <taxon>Lactucinae</taxon>
        <taxon>Lactuca</taxon>
    </lineage>
</organism>
<reference evidence="1 2" key="1">
    <citation type="journal article" date="2017" name="Nat. Commun.">
        <title>Genome assembly with in vitro proximity ligation data and whole-genome triplication in lettuce.</title>
        <authorList>
            <person name="Reyes-Chin-Wo S."/>
            <person name="Wang Z."/>
            <person name="Yang X."/>
            <person name="Kozik A."/>
            <person name="Arikit S."/>
            <person name="Song C."/>
            <person name="Xia L."/>
            <person name="Froenicke L."/>
            <person name="Lavelle D.O."/>
            <person name="Truco M.J."/>
            <person name="Xia R."/>
            <person name="Zhu S."/>
            <person name="Xu C."/>
            <person name="Xu H."/>
            <person name="Xu X."/>
            <person name="Cox K."/>
            <person name="Korf I."/>
            <person name="Meyers B.C."/>
            <person name="Michelmore R.W."/>
        </authorList>
    </citation>
    <scope>NUCLEOTIDE SEQUENCE [LARGE SCALE GENOMIC DNA]</scope>
    <source>
        <strain evidence="2">cv. Salinas</strain>
        <tissue evidence="1">Seedlings</tissue>
    </source>
</reference>
<dbReference type="AlphaFoldDB" id="A0A9R1VJ34"/>
<dbReference type="InterPro" id="IPR029063">
    <property type="entry name" value="SAM-dependent_MTases_sf"/>
</dbReference>
<evidence type="ECO:0000313" key="1">
    <source>
        <dbReference type="EMBL" id="KAJ0208177.1"/>
    </source>
</evidence>
<dbReference type="EMBL" id="NBSK02000005">
    <property type="protein sequence ID" value="KAJ0208177.1"/>
    <property type="molecule type" value="Genomic_DNA"/>
</dbReference>
<evidence type="ECO:0008006" key="3">
    <source>
        <dbReference type="Google" id="ProtNLM"/>
    </source>
</evidence>
<dbReference type="SUPFAM" id="SSF53335">
    <property type="entry name" value="S-adenosyl-L-methionine-dependent methyltransferases"/>
    <property type="match status" value="1"/>
</dbReference>
<dbReference type="GO" id="GO:0008276">
    <property type="term" value="F:protein methyltransferase activity"/>
    <property type="evidence" value="ECO:0007669"/>
    <property type="project" value="InterPro"/>
</dbReference>
<evidence type="ECO:0000313" key="2">
    <source>
        <dbReference type="Proteomes" id="UP000235145"/>
    </source>
</evidence>
<dbReference type="Gene3D" id="3.40.50.150">
    <property type="entry name" value="Vaccinia Virus protein VP39"/>
    <property type="match status" value="1"/>
</dbReference>
<keyword evidence="2" id="KW-1185">Reference proteome</keyword>
<protein>
    <recommendedName>
        <fullName evidence="3">Calmodulin-lysine N-methyltransferase</fullName>
    </recommendedName>
</protein>
<sequence length="148" mass="16678">MIHYELTTFTFGPHVLQLLCLQSSSRFKFQTTTFCCAADFDLTGQLVWPGARLLNEYLSNNVELLQGCSAVELGSGVGVTGILCSRFCHEVVLTDHNDEVLKACLQDSIFLHTYMILKKNIDLHESSDNPNSCSGWMHWYQKKQLITG</sequence>